<evidence type="ECO:0000313" key="2">
    <source>
        <dbReference type="Proteomes" id="UP001052739"/>
    </source>
</evidence>
<dbReference type="RefSeq" id="WP_226652259.1">
    <property type="nucleotide sequence ID" value="NZ_BNDW01000048.1"/>
</dbReference>
<proteinExistence type="predicted"/>
<dbReference type="EMBL" id="BNDW01000048">
    <property type="protein sequence ID" value="GHI24295.1"/>
    <property type="molecule type" value="Genomic_DNA"/>
</dbReference>
<protein>
    <submittedName>
        <fullName evidence="1">Uncharacterized protein</fullName>
    </submittedName>
</protein>
<comment type="caution">
    <text evidence="1">The sequence shown here is derived from an EMBL/GenBank/DDBJ whole genome shotgun (WGS) entry which is preliminary data.</text>
</comment>
<name>A0ABQ3PGY9_9ACTN</name>
<evidence type="ECO:0000313" key="1">
    <source>
        <dbReference type="EMBL" id="GHI24295.1"/>
    </source>
</evidence>
<organism evidence="1 2">
    <name type="scientific">Streptomyces hydrogenans</name>
    <dbReference type="NCBI Taxonomy" id="1873719"/>
    <lineage>
        <taxon>Bacteria</taxon>
        <taxon>Bacillati</taxon>
        <taxon>Actinomycetota</taxon>
        <taxon>Actinomycetes</taxon>
        <taxon>Kitasatosporales</taxon>
        <taxon>Streptomycetaceae</taxon>
        <taxon>Streptomyces</taxon>
    </lineage>
</organism>
<accession>A0ABQ3PGY9</accession>
<sequence>MSSPTHGTLRLAPCEVHELRCISTFSGTQERCENGVFDVEEGKWEEVDIPYAPGRQGQQILNLTGGRMWAWVVNDFTFLAAGGSSSVSTTSNPAPRIM</sequence>
<reference evidence="1" key="1">
    <citation type="submission" date="2024-05" db="EMBL/GenBank/DDBJ databases">
        <title>Whole genome shotgun sequence of Streptomyces hydrogenans NBRC 13475.</title>
        <authorList>
            <person name="Komaki H."/>
            <person name="Tamura T."/>
        </authorList>
    </citation>
    <scope>NUCLEOTIDE SEQUENCE</scope>
    <source>
        <strain evidence="1">NBRC 13475</strain>
    </source>
</reference>
<gene>
    <name evidence="1" type="ORF">Shyd_56660</name>
</gene>
<keyword evidence="2" id="KW-1185">Reference proteome</keyword>
<dbReference type="Proteomes" id="UP001052739">
    <property type="component" value="Unassembled WGS sequence"/>
</dbReference>